<accession>A0A519BP03</accession>
<dbReference type="AlphaFoldDB" id="A0A519BP03"/>
<dbReference type="Proteomes" id="UP000319296">
    <property type="component" value="Unassembled WGS sequence"/>
</dbReference>
<dbReference type="InterPro" id="IPR040538">
    <property type="entry name" value="Cch_HTH"/>
</dbReference>
<dbReference type="EMBL" id="SGBB01000003">
    <property type="protein sequence ID" value="RZD19000.1"/>
    <property type="molecule type" value="Genomic_DNA"/>
</dbReference>
<evidence type="ECO:0000259" key="1">
    <source>
        <dbReference type="Pfam" id="PF18662"/>
    </source>
</evidence>
<organism evidence="2 3">
    <name type="scientific">Candidatus Acididesulfobacter diazotrophicus</name>
    <dbReference type="NCBI Taxonomy" id="2597226"/>
    <lineage>
        <taxon>Bacteria</taxon>
        <taxon>Deltaproteobacteria</taxon>
        <taxon>Candidatus Acidulodesulfobacterales</taxon>
        <taxon>Candidatus Acididesulfobacter</taxon>
    </lineage>
</organism>
<dbReference type="Pfam" id="PF18662">
    <property type="entry name" value="HTH_56"/>
    <property type="match status" value="1"/>
</dbReference>
<gene>
    <name evidence="2" type="ORF">EVG15_02540</name>
</gene>
<evidence type="ECO:0000313" key="2">
    <source>
        <dbReference type="EMBL" id="RZD19000.1"/>
    </source>
</evidence>
<sequence>MKIVSENAETFNAEVLSEYEKYQNAIKEFAGGSGRFFNKIQEKKDGDSYRKPNNGIIGQIETEYANDDDFVLYFYTNKALEMLCKEYKLEQKRLLDILKQKDVLISGDKKGQYTIQKKIDGNPLRCYCFKLS</sequence>
<evidence type="ECO:0000313" key="3">
    <source>
        <dbReference type="Proteomes" id="UP000319296"/>
    </source>
</evidence>
<protein>
    <recommendedName>
        <fullName evidence="1">Cch helix turn helix domain-containing protein</fullName>
    </recommendedName>
</protein>
<comment type="caution">
    <text evidence="2">The sequence shown here is derived from an EMBL/GenBank/DDBJ whole genome shotgun (WGS) entry which is preliminary data.</text>
</comment>
<proteinExistence type="predicted"/>
<reference evidence="2 3" key="1">
    <citation type="journal article" date="2019" name="ISME J.">
        <title>Insights into ecological role of a new deltaproteobacterial order Candidatus Acidulodesulfobacterales by metagenomics and metatranscriptomics.</title>
        <authorList>
            <person name="Tan S."/>
            <person name="Liu J."/>
            <person name="Fang Y."/>
            <person name="Hedlund B.P."/>
            <person name="Lian Z.H."/>
            <person name="Huang L.Y."/>
            <person name="Li J.T."/>
            <person name="Huang L.N."/>
            <person name="Li W.J."/>
            <person name="Jiang H.C."/>
            <person name="Dong H.L."/>
            <person name="Shu W.S."/>
        </authorList>
    </citation>
    <scope>NUCLEOTIDE SEQUENCE [LARGE SCALE GENOMIC DNA]</scope>
    <source>
        <strain evidence="2">AP1</strain>
    </source>
</reference>
<feature type="domain" description="Cch helix turn helix" evidence="1">
    <location>
        <begin position="47"/>
        <end position="131"/>
    </location>
</feature>
<name>A0A519BP03_9DELT</name>